<sequence>MRAFYALAALGASLVAAVPTLEVQGNSFVNPKTGNRFQLLGVDYQPGGSAGYKPKDGEDPLTDADRCLRDASLMQLLGVNTIRVYNLSPNLNHDECASIFNAAGIYMAIDVNSPLVGESLTSWQPWESYYAAYLNRTFAVVEAFKSYPNTLLFFSGNEIMNDNSTVDTSPAYIRAVTRDLKNYIKLHSDRYIPVGYSAADVRGILFDTWNYLTCTIEGEKDNESRADLFALNSYSWCGNSTFEKSGFNKLVDGFKGSASPIFFSEFGCNEVQREFTEVQAIYGPQMDSVFSGGLVYEWTQEDNNYGLVKVNSNGSVSLLGDFNRLYEQYRLLNIDALQAKPAESTNEAPKCDSSMMTVKGFDTKWDIPSIPSSDGSDKLLQDGVSPAPVGKIVKISDFTVKHQFYDVNGKEITGIKIKTVADDSFNYPGYSVLNFDSSASKSTSGSASSTGSVSSSASGSSASSTGSTDGVSAATFVAFQPIVLGMAMSMALALTL</sequence>
<reference evidence="7 8" key="1">
    <citation type="submission" date="2015-04" db="EMBL/GenBank/DDBJ databases">
        <title>Genome sequence of Ceratocystis platani, a major pathogen of plane trees.</title>
        <authorList>
            <person name="Belbahri L."/>
        </authorList>
    </citation>
    <scope>NUCLEOTIDE SEQUENCE [LARGE SCALE GENOMIC DNA]</scope>
    <source>
        <strain evidence="7 8">CFO</strain>
    </source>
</reference>
<dbReference type="Pfam" id="PF03198">
    <property type="entry name" value="Glyco_hydro_72"/>
    <property type="match status" value="1"/>
</dbReference>
<evidence type="ECO:0000256" key="6">
    <source>
        <dbReference type="SAM" id="MobiDB-lite"/>
    </source>
</evidence>
<dbReference type="GO" id="GO:0042124">
    <property type="term" value="F:1,3-beta-glucanosyltransferase activity"/>
    <property type="evidence" value="ECO:0007669"/>
    <property type="project" value="TreeGrafter"/>
</dbReference>
<comment type="similarity">
    <text evidence="2 5">Belongs to the glycosyl hydrolase 72 family.</text>
</comment>
<keyword evidence="3 5" id="KW-0732">Signal</keyword>
<feature type="signal peptide" evidence="5">
    <location>
        <begin position="1"/>
        <end position="17"/>
    </location>
</feature>
<evidence type="ECO:0000256" key="2">
    <source>
        <dbReference type="ARBA" id="ARBA00007528"/>
    </source>
</evidence>
<dbReference type="PANTHER" id="PTHR31468:SF4">
    <property type="entry name" value="1,3-BETA-GLUCANOSYLTRANSFERASE GAS3-RELATED"/>
    <property type="match status" value="1"/>
</dbReference>
<accession>A0A0F8B546</accession>
<feature type="region of interest" description="Disordered" evidence="6">
    <location>
        <begin position="443"/>
        <end position="469"/>
    </location>
</feature>
<keyword evidence="5" id="KW-0336">GPI-anchor</keyword>
<keyword evidence="4" id="KW-0325">Glycoprotein</keyword>
<dbReference type="EC" id="2.4.1.-" evidence="5"/>
<evidence type="ECO:0000256" key="3">
    <source>
        <dbReference type="ARBA" id="ARBA00022729"/>
    </source>
</evidence>
<comment type="function">
    <text evidence="5">Splits internally a 1,3-beta-glucan molecule and transfers the newly generated reducing end (the donor) to the non-reducing end of another 1,3-beta-glucan molecule (the acceptor) forming a 1,3-beta linkage, resulting in the elongation of 1,3-beta-glucan chains in the cell wall.</text>
</comment>
<dbReference type="PANTHER" id="PTHR31468">
    <property type="entry name" value="1,3-BETA-GLUCANOSYLTRANSFERASE GAS1"/>
    <property type="match status" value="1"/>
</dbReference>
<dbReference type="GO" id="GO:0071970">
    <property type="term" value="P:fungal-type cell wall (1-&gt;3)-beta-D-glucan biosynthetic process"/>
    <property type="evidence" value="ECO:0007669"/>
    <property type="project" value="TreeGrafter"/>
</dbReference>
<dbReference type="OrthoDB" id="421038at2759"/>
<dbReference type="Proteomes" id="UP000034841">
    <property type="component" value="Unassembled WGS sequence"/>
</dbReference>
<protein>
    <recommendedName>
        <fullName evidence="5">1,3-beta-glucanosyltransferase</fullName>
        <ecNumber evidence="5">2.4.1.-</ecNumber>
    </recommendedName>
</protein>
<evidence type="ECO:0000256" key="5">
    <source>
        <dbReference type="RuleBase" id="RU361209"/>
    </source>
</evidence>
<evidence type="ECO:0000256" key="1">
    <source>
        <dbReference type="ARBA" id="ARBA00004609"/>
    </source>
</evidence>
<evidence type="ECO:0000313" key="7">
    <source>
        <dbReference type="EMBL" id="KKF95565.1"/>
    </source>
</evidence>
<dbReference type="InterPro" id="IPR004886">
    <property type="entry name" value="Glucanosyltransferase"/>
</dbReference>
<dbReference type="GO" id="GO:0031505">
    <property type="term" value="P:fungal-type cell wall organization"/>
    <property type="evidence" value="ECO:0007669"/>
    <property type="project" value="TreeGrafter"/>
</dbReference>
<keyword evidence="5" id="KW-0449">Lipoprotein</keyword>
<evidence type="ECO:0000256" key="4">
    <source>
        <dbReference type="ARBA" id="ARBA00023180"/>
    </source>
</evidence>
<organism evidence="7 8">
    <name type="scientific">Ceratocystis fimbriata f. sp. platani</name>
    <dbReference type="NCBI Taxonomy" id="88771"/>
    <lineage>
        <taxon>Eukaryota</taxon>
        <taxon>Fungi</taxon>
        <taxon>Dikarya</taxon>
        <taxon>Ascomycota</taxon>
        <taxon>Pezizomycotina</taxon>
        <taxon>Sordariomycetes</taxon>
        <taxon>Hypocreomycetidae</taxon>
        <taxon>Microascales</taxon>
        <taxon>Ceratocystidaceae</taxon>
        <taxon>Ceratocystis</taxon>
    </lineage>
</organism>
<keyword evidence="8" id="KW-1185">Reference proteome</keyword>
<dbReference type="GO" id="GO:0005886">
    <property type="term" value="C:plasma membrane"/>
    <property type="evidence" value="ECO:0007669"/>
    <property type="project" value="UniProtKB-SubCell"/>
</dbReference>
<name>A0A0F8B546_CERFI</name>
<keyword evidence="5" id="KW-0472">Membrane</keyword>
<dbReference type="GO" id="GO:0009277">
    <property type="term" value="C:fungal-type cell wall"/>
    <property type="evidence" value="ECO:0007669"/>
    <property type="project" value="EnsemblFungi"/>
</dbReference>
<dbReference type="Gene3D" id="3.20.20.80">
    <property type="entry name" value="Glycosidases"/>
    <property type="match status" value="1"/>
</dbReference>
<dbReference type="GO" id="GO:0098552">
    <property type="term" value="C:side of membrane"/>
    <property type="evidence" value="ECO:0007669"/>
    <property type="project" value="UniProtKB-KW"/>
</dbReference>
<evidence type="ECO:0000313" key="8">
    <source>
        <dbReference type="Proteomes" id="UP000034841"/>
    </source>
</evidence>
<dbReference type="InterPro" id="IPR017853">
    <property type="entry name" value="GH"/>
</dbReference>
<proteinExistence type="inferred from homology"/>
<gene>
    <name evidence="7" type="primary">gel2</name>
    <name evidence="7" type="ORF">CFO_g2074</name>
</gene>
<dbReference type="SUPFAM" id="SSF51445">
    <property type="entry name" value="(Trans)glycosidases"/>
    <property type="match status" value="1"/>
</dbReference>
<dbReference type="EMBL" id="LBBL01000088">
    <property type="protein sequence ID" value="KKF95565.1"/>
    <property type="molecule type" value="Genomic_DNA"/>
</dbReference>
<keyword evidence="5 7" id="KW-0808">Transferase</keyword>
<comment type="caution">
    <text evidence="7">The sequence shown here is derived from an EMBL/GenBank/DDBJ whole genome shotgun (WGS) entry which is preliminary data.</text>
</comment>
<keyword evidence="7" id="KW-0328">Glycosyltransferase</keyword>
<dbReference type="AlphaFoldDB" id="A0A0F8B546"/>
<comment type="subcellular location">
    <subcellularLocation>
        <location evidence="1 5">Cell membrane</location>
        <topology evidence="1 5">Lipid-anchor</topology>
        <topology evidence="1 5">GPI-anchor</topology>
    </subcellularLocation>
</comment>
<feature type="chain" id="PRO_5005117603" description="1,3-beta-glucanosyltransferase" evidence="5">
    <location>
        <begin position="18"/>
        <end position="496"/>
    </location>
</feature>
<dbReference type="GO" id="GO:0016757">
    <property type="term" value="F:glycosyltransferase activity"/>
    <property type="evidence" value="ECO:0007669"/>
    <property type="project" value="UniProtKB-KW"/>
</dbReference>